<organism evidence="1">
    <name type="scientific">marine metagenome</name>
    <dbReference type="NCBI Taxonomy" id="408172"/>
    <lineage>
        <taxon>unclassified sequences</taxon>
        <taxon>metagenomes</taxon>
        <taxon>ecological metagenomes</taxon>
    </lineage>
</organism>
<evidence type="ECO:0000313" key="1">
    <source>
        <dbReference type="EMBL" id="SVC36043.1"/>
    </source>
</evidence>
<reference evidence="1" key="1">
    <citation type="submission" date="2018-05" db="EMBL/GenBank/DDBJ databases">
        <authorList>
            <person name="Lanie J.A."/>
            <person name="Ng W.-L."/>
            <person name="Kazmierczak K.M."/>
            <person name="Andrzejewski T.M."/>
            <person name="Davidsen T.M."/>
            <person name="Wayne K.J."/>
            <person name="Tettelin H."/>
            <person name="Glass J.I."/>
            <person name="Rusch D."/>
            <person name="Podicherti R."/>
            <person name="Tsui H.-C.T."/>
            <person name="Winkler M.E."/>
        </authorList>
    </citation>
    <scope>NUCLEOTIDE SEQUENCE</scope>
</reference>
<dbReference type="EMBL" id="UINC01087038">
    <property type="protein sequence ID" value="SVC36043.1"/>
    <property type="molecule type" value="Genomic_DNA"/>
</dbReference>
<feature type="non-terminal residue" evidence="1">
    <location>
        <position position="124"/>
    </location>
</feature>
<dbReference type="AlphaFoldDB" id="A0A382LII6"/>
<proteinExistence type="predicted"/>
<accession>A0A382LII6</accession>
<name>A0A382LII6_9ZZZZ</name>
<protein>
    <submittedName>
        <fullName evidence="1">Uncharacterized protein</fullName>
    </submittedName>
</protein>
<sequence>MKRLIKKYPLNRSQSAGTLLVLAILLSFHFVWAEAQSFQKMVKEFQQSAITDFIGFTLKGERYPLMHTISELRFRVFTEKLGINRKAETKACSRRRTYGIEVPEDQKKFCKDYDALVELAKRSI</sequence>
<gene>
    <name evidence="1" type="ORF">METZ01_LOCUS288897</name>
</gene>